<proteinExistence type="predicted"/>
<feature type="region of interest" description="Disordered" evidence="1">
    <location>
        <begin position="48"/>
        <end position="74"/>
    </location>
</feature>
<dbReference type="AGR" id="RGD:628715"/>
<feature type="region of interest" description="Disordered" evidence="1">
    <location>
        <begin position="97"/>
        <end position="123"/>
    </location>
</feature>
<accession>A6HZ63</accession>
<protein>
    <submittedName>
        <fullName evidence="2">Fibroblast growth factor (Acidic) intracellular binding protein, isoform CRA_a</fullName>
    </submittedName>
</protein>
<gene>
    <name evidence="2 4" type="primary">Fibp</name>
    <name evidence="2" type="ORF">rCG_47707</name>
</gene>
<evidence type="ECO:0000313" key="2">
    <source>
        <dbReference type="EMBL" id="EDM12491.1"/>
    </source>
</evidence>
<evidence type="ECO:0000313" key="3">
    <source>
        <dbReference type="Proteomes" id="UP000234681"/>
    </source>
</evidence>
<dbReference type="EMBL" id="CH473953">
    <property type="protein sequence ID" value="EDM12491.1"/>
    <property type="molecule type" value="Genomic_DNA"/>
</dbReference>
<evidence type="ECO:0000256" key="1">
    <source>
        <dbReference type="SAM" id="MobiDB-lite"/>
    </source>
</evidence>
<name>A6HZ63_RAT</name>
<feature type="compositionally biased region" description="Basic and acidic residues" evidence="1">
    <location>
        <begin position="97"/>
        <end position="111"/>
    </location>
</feature>
<sequence>MQWLCEYAPESWSRREPPQEYCRATPWTTTAPFTCLSVCFTRRRSCCTSSSSRFLPPDRHSSSRGAHHGGGEGGWDVNQFDLYPFCRLKLRLREGLGRTQEIKKSRTKETNSKLPSPSLMDHQ</sequence>
<reference evidence="3" key="1">
    <citation type="submission" date="2005-09" db="EMBL/GenBank/DDBJ databases">
        <authorList>
            <person name="Mural R.J."/>
            <person name="Li P.W."/>
            <person name="Adams M.D."/>
            <person name="Amanatides P.G."/>
            <person name="Baden-Tillson H."/>
            <person name="Barnstead M."/>
            <person name="Chin S.H."/>
            <person name="Dew I."/>
            <person name="Evans C.A."/>
            <person name="Ferriera S."/>
            <person name="Flanigan M."/>
            <person name="Fosler C."/>
            <person name="Glodek A."/>
            <person name="Gu Z."/>
            <person name="Holt R.A."/>
            <person name="Jennings D."/>
            <person name="Kraft C.L."/>
            <person name="Lu F."/>
            <person name="Nguyen T."/>
            <person name="Nusskern D.R."/>
            <person name="Pfannkoch C.M."/>
            <person name="Sitter C."/>
            <person name="Sutton G.G."/>
            <person name="Venter J.C."/>
            <person name="Wang Z."/>
            <person name="Woodage T."/>
            <person name="Zheng X.H."/>
            <person name="Zhong F."/>
        </authorList>
    </citation>
    <scope>NUCLEOTIDE SEQUENCE [LARGE SCALE GENOMIC DNA]</scope>
    <source>
        <strain>BN</strain>
        <strain evidence="3">Sprague-Dawley</strain>
    </source>
</reference>
<organism evidence="2 3">
    <name type="scientific">Rattus norvegicus</name>
    <name type="common">Rat</name>
    <dbReference type="NCBI Taxonomy" id="10116"/>
    <lineage>
        <taxon>Eukaryota</taxon>
        <taxon>Metazoa</taxon>
        <taxon>Chordata</taxon>
        <taxon>Craniata</taxon>
        <taxon>Vertebrata</taxon>
        <taxon>Euteleostomi</taxon>
        <taxon>Mammalia</taxon>
        <taxon>Eutheria</taxon>
        <taxon>Euarchontoglires</taxon>
        <taxon>Glires</taxon>
        <taxon>Rodentia</taxon>
        <taxon>Myomorpha</taxon>
        <taxon>Muroidea</taxon>
        <taxon>Muridae</taxon>
        <taxon>Murinae</taxon>
        <taxon>Rattus</taxon>
    </lineage>
</organism>
<dbReference type="RGD" id="628715">
    <property type="gene designation" value="Fibp"/>
</dbReference>
<dbReference type="AlphaFoldDB" id="A6HZ63"/>
<dbReference type="Proteomes" id="UP000234681">
    <property type="component" value="Chromosome 1"/>
</dbReference>
<evidence type="ECO:0000313" key="4">
    <source>
        <dbReference type="RGD" id="628715"/>
    </source>
</evidence>